<reference evidence="2" key="1">
    <citation type="journal article" date="2012" name="Science">
        <title>The Paleozoic origin of enzymatic lignin decomposition reconstructed from 31 fungal genomes.</title>
        <authorList>
            <person name="Floudas D."/>
            <person name="Binder M."/>
            <person name="Riley R."/>
            <person name="Barry K."/>
            <person name="Blanchette R.A."/>
            <person name="Henrissat B."/>
            <person name="Martinez A.T."/>
            <person name="Otillar R."/>
            <person name="Spatafora J.W."/>
            <person name="Yadav J.S."/>
            <person name="Aerts A."/>
            <person name="Benoit I."/>
            <person name="Boyd A."/>
            <person name="Carlson A."/>
            <person name="Copeland A."/>
            <person name="Coutinho P.M."/>
            <person name="de Vries R.P."/>
            <person name="Ferreira P."/>
            <person name="Findley K."/>
            <person name="Foster B."/>
            <person name="Gaskell J."/>
            <person name="Glotzer D."/>
            <person name="Gorecki P."/>
            <person name="Heitman J."/>
            <person name="Hesse C."/>
            <person name="Hori C."/>
            <person name="Igarashi K."/>
            <person name="Jurgens J.A."/>
            <person name="Kallen N."/>
            <person name="Kersten P."/>
            <person name="Kohler A."/>
            <person name="Kuees U."/>
            <person name="Kumar T.K.A."/>
            <person name="Kuo A."/>
            <person name="LaButti K."/>
            <person name="Larrondo L.F."/>
            <person name="Lindquist E."/>
            <person name="Ling A."/>
            <person name="Lombard V."/>
            <person name="Lucas S."/>
            <person name="Lundell T."/>
            <person name="Martin R."/>
            <person name="McLaughlin D.J."/>
            <person name="Morgenstern I."/>
            <person name="Morin E."/>
            <person name="Murat C."/>
            <person name="Nagy L.G."/>
            <person name="Nolan M."/>
            <person name="Ohm R.A."/>
            <person name="Patyshakuliyeva A."/>
            <person name="Rokas A."/>
            <person name="Ruiz-Duenas F.J."/>
            <person name="Sabat G."/>
            <person name="Salamov A."/>
            <person name="Samejima M."/>
            <person name="Schmutz J."/>
            <person name="Slot J.C."/>
            <person name="St John F."/>
            <person name="Stenlid J."/>
            <person name="Sun H."/>
            <person name="Sun S."/>
            <person name="Syed K."/>
            <person name="Tsang A."/>
            <person name="Wiebenga A."/>
            <person name="Young D."/>
            <person name="Pisabarro A."/>
            <person name="Eastwood D.C."/>
            <person name="Martin F."/>
            <person name="Cullen D."/>
            <person name="Grigoriev I.V."/>
            <person name="Hibbett D.S."/>
        </authorList>
    </citation>
    <scope>NUCLEOTIDE SEQUENCE [LARGE SCALE GENOMIC DNA]</scope>
    <source>
        <strain evidence="2">TFB10046</strain>
    </source>
</reference>
<dbReference type="OrthoDB" id="3265515at2759"/>
<sequence length="146" mass="16041">MVTRRAYLGSLAHHAVFEAELTGIWLALRVIMEQPEVNEAVVCLDNQPAITRSHDPKPKSGQLITDAIHAELEAIRARRPGFLLRLVWLPGQEGVDGNELADLHAKKAAAGIDSAPLVLNGRRLPRSAAALRAKFNTSSRAAWQRR</sequence>
<dbReference type="AlphaFoldDB" id="J0WP70"/>
<feature type="non-terminal residue" evidence="1">
    <location>
        <position position="146"/>
    </location>
</feature>
<dbReference type="Proteomes" id="UP000006514">
    <property type="component" value="Unassembled WGS sequence"/>
</dbReference>
<dbReference type="eggNOG" id="ENOG502RVFA">
    <property type="taxonomic scope" value="Eukaryota"/>
</dbReference>
<name>J0WP70_AURST</name>
<dbReference type="InterPro" id="IPR036397">
    <property type="entry name" value="RNaseH_sf"/>
</dbReference>
<protein>
    <submittedName>
        <fullName evidence="1">Uncharacterized protein</fullName>
    </submittedName>
</protein>
<proteinExistence type="predicted"/>
<organism evidence="1 2">
    <name type="scientific">Auricularia subglabra (strain TFB-10046 / SS5)</name>
    <name type="common">White-rot fungus</name>
    <name type="synonym">Auricularia delicata (strain TFB10046)</name>
    <dbReference type="NCBI Taxonomy" id="717982"/>
    <lineage>
        <taxon>Eukaryota</taxon>
        <taxon>Fungi</taxon>
        <taxon>Dikarya</taxon>
        <taxon>Basidiomycota</taxon>
        <taxon>Agaricomycotina</taxon>
        <taxon>Agaricomycetes</taxon>
        <taxon>Auriculariales</taxon>
        <taxon>Auriculariaceae</taxon>
        <taxon>Auricularia</taxon>
    </lineage>
</organism>
<evidence type="ECO:0000313" key="1">
    <source>
        <dbReference type="EMBL" id="EJD33662.1"/>
    </source>
</evidence>
<dbReference type="CDD" id="cd09276">
    <property type="entry name" value="Rnase_HI_RT_non_LTR"/>
    <property type="match status" value="1"/>
</dbReference>
<keyword evidence="2" id="KW-1185">Reference proteome</keyword>
<accession>J0WP70</accession>
<gene>
    <name evidence="1" type="ORF">AURDEDRAFT_76826</name>
</gene>
<dbReference type="InterPro" id="IPR012337">
    <property type="entry name" value="RNaseH-like_sf"/>
</dbReference>
<dbReference type="OMA" id="IFESELM"/>
<dbReference type="SUPFAM" id="SSF53098">
    <property type="entry name" value="Ribonuclease H-like"/>
    <property type="match status" value="1"/>
</dbReference>
<evidence type="ECO:0000313" key="2">
    <source>
        <dbReference type="Proteomes" id="UP000006514"/>
    </source>
</evidence>
<dbReference type="EMBL" id="JH688126">
    <property type="protein sequence ID" value="EJD33662.1"/>
    <property type="molecule type" value="Genomic_DNA"/>
</dbReference>
<dbReference type="GO" id="GO:0003676">
    <property type="term" value="F:nucleic acid binding"/>
    <property type="evidence" value="ECO:0007669"/>
    <property type="project" value="InterPro"/>
</dbReference>
<dbReference type="Gene3D" id="3.30.420.10">
    <property type="entry name" value="Ribonuclease H-like superfamily/Ribonuclease H"/>
    <property type="match status" value="1"/>
</dbReference>
<dbReference type="InParanoid" id="J0WP70"/>
<dbReference type="KEGG" id="adl:AURDEDRAFT_76826"/>